<dbReference type="Pfam" id="PF08021">
    <property type="entry name" value="FAD_binding_9"/>
    <property type="match status" value="1"/>
</dbReference>
<dbReference type="PROSITE" id="PS51384">
    <property type="entry name" value="FAD_FR"/>
    <property type="match status" value="1"/>
</dbReference>
<proteinExistence type="predicted"/>
<dbReference type="SUPFAM" id="SSF63380">
    <property type="entry name" value="Riboflavin synthase domain-like"/>
    <property type="match status" value="1"/>
</dbReference>
<sequence>MRRVRLTGPAVQELAYVPGQHVRLHVNDLFAPLTWRRGLLRTYSVWEYDGTALDLCVLEHGGDGPGEQWVAQVRAGQGVWFTKPEGSLVLQPEAGYHLFVGDETAAVPFGAMLRALPEGVDFDAVVEVDTPEDEIPLGDGVTWGYRYGAPAARSASLVEAVRRLDLPDDDSRVSRVAYVAGEALTVQAVRDHLVRERGWPRRSVRTKPFWTPGKRGMD</sequence>
<organism evidence="2 3">
    <name type="scientific">Streptomyces boncukensis</name>
    <dbReference type="NCBI Taxonomy" id="2711219"/>
    <lineage>
        <taxon>Bacteria</taxon>
        <taxon>Bacillati</taxon>
        <taxon>Actinomycetota</taxon>
        <taxon>Actinomycetes</taxon>
        <taxon>Kitasatosporales</taxon>
        <taxon>Streptomycetaceae</taxon>
        <taxon>Streptomyces</taxon>
    </lineage>
</organism>
<feature type="domain" description="FAD-binding FR-type" evidence="1">
    <location>
        <begin position="1"/>
        <end position="91"/>
    </location>
</feature>
<reference evidence="2 3" key="1">
    <citation type="submission" date="2020-02" db="EMBL/GenBank/DDBJ databases">
        <title>Whole-genome analyses of novel actinobacteria.</title>
        <authorList>
            <person name="Sahin N."/>
            <person name="Tatar D."/>
        </authorList>
    </citation>
    <scope>NUCLEOTIDE SEQUENCE [LARGE SCALE GENOMIC DNA]</scope>
    <source>
        <strain evidence="2 3">SB3404</strain>
    </source>
</reference>
<evidence type="ECO:0000313" key="3">
    <source>
        <dbReference type="Proteomes" id="UP000477722"/>
    </source>
</evidence>
<evidence type="ECO:0000313" key="2">
    <source>
        <dbReference type="EMBL" id="NGO70353.1"/>
    </source>
</evidence>
<gene>
    <name evidence="2" type="ORF">G5C65_18755</name>
</gene>
<evidence type="ECO:0000259" key="1">
    <source>
        <dbReference type="PROSITE" id="PS51384"/>
    </source>
</evidence>
<dbReference type="PANTHER" id="PTHR30157">
    <property type="entry name" value="FERRIC REDUCTASE, NADPH-DEPENDENT"/>
    <property type="match status" value="1"/>
</dbReference>
<dbReference type="CDD" id="cd06193">
    <property type="entry name" value="siderophore_interacting"/>
    <property type="match status" value="1"/>
</dbReference>
<protein>
    <submittedName>
        <fullName evidence="2">Siderophore-interacting protein</fullName>
    </submittedName>
</protein>
<dbReference type="Proteomes" id="UP000477722">
    <property type="component" value="Unassembled WGS sequence"/>
</dbReference>
<dbReference type="InterPro" id="IPR007037">
    <property type="entry name" value="SIP_rossman_dom"/>
</dbReference>
<name>A0A6G4WZC3_9ACTN</name>
<dbReference type="Gene3D" id="2.40.30.10">
    <property type="entry name" value="Translation factors"/>
    <property type="match status" value="1"/>
</dbReference>
<accession>A0A6G4WZC3</accession>
<dbReference type="PANTHER" id="PTHR30157:SF0">
    <property type="entry name" value="NADPH-DEPENDENT FERRIC-CHELATE REDUCTASE"/>
    <property type="match status" value="1"/>
</dbReference>
<dbReference type="InterPro" id="IPR039374">
    <property type="entry name" value="SIP_fam"/>
</dbReference>
<dbReference type="Gene3D" id="3.40.50.80">
    <property type="entry name" value="Nucleotide-binding domain of ferredoxin-NADP reductase (FNR) module"/>
    <property type="match status" value="1"/>
</dbReference>
<dbReference type="InterPro" id="IPR013113">
    <property type="entry name" value="SIP_FAD-bd"/>
</dbReference>
<dbReference type="InterPro" id="IPR039261">
    <property type="entry name" value="FNR_nucleotide-bd"/>
</dbReference>
<dbReference type="AlphaFoldDB" id="A0A6G4WZC3"/>
<dbReference type="GO" id="GO:0016491">
    <property type="term" value="F:oxidoreductase activity"/>
    <property type="evidence" value="ECO:0007669"/>
    <property type="project" value="InterPro"/>
</dbReference>
<dbReference type="InterPro" id="IPR017938">
    <property type="entry name" value="Riboflavin_synthase-like_b-brl"/>
</dbReference>
<dbReference type="InterPro" id="IPR017927">
    <property type="entry name" value="FAD-bd_FR_type"/>
</dbReference>
<comment type="caution">
    <text evidence="2">The sequence shown here is derived from an EMBL/GenBank/DDBJ whole genome shotgun (WGS) entry which is preliminary data.</text>
</comment>
<dbReference type="EMBL" id="JAAKZZ010000187">
    <property type="protein sequence ID" value="NGO70353.1"/>
    <property type="molecule type" value="Genomic_DNA"/>
</dbReference>
<keyword evidence="3" id="KW-1185">Reference proteome</keyword>
<dbReference type="Pfam" id="PF04954">
    <property type="entry name" value="SIP"/>
    <property type="match status" value="1"/>
</dbReference>